<protein>
    <submittedName>
        <fullName evidence="1">Uncharacterized protein</fullName>
    </submittedName>
</protein>
<dbReference type="AlphaFoldDB" id="A0AAU9H777"/>
<proteinExistence type="predicted"/>
<accession>A0AAU9H777</accession>
<name>A0AAU9H777_STRTR</name>
<dbReference type="EMBL" id="LR822030">
    <property type="protein sequence ID" value="CAD0156011.1"/>
    <property type="molecule type" value="Genomic_DNA"/>
</dbReference>
<evidence type="ECO:0000313" key="1">
    <source>
        <dbReference type="EMBL" id="CAD0156011.1"/>
    </source>
</evidence>
<dbReference type="Proteomes" id="UP000509120">
    <property type="component" value="Chromosome"/>
</dbReference>
<reference evidence="1 2" key="1">
    <citation type="submission" date="2020-06" db="EMBL/GenBank/DDBJ databases">
        <authorList>
            <person name="Chuat V."/>
        </authorList>
    </citation>
    <scope>NUCLEOTIDE SEQUENCE [LARGE SCALE GENOMIC DNA]</scope>
    <source>
        <strain evidence="1">STH_CIRM_1046</strain>
    </source>
</reference>
<evidence type="ECO:0000313" key="2">
    <source>
        <dbReference type="Proteomes" id="UP000509120"/>
    </source>
</evidence>
<organism evidence="1 2">
    <name type="scientific">Streptococcus thermophilus</name>
    <dbReference type="NCBI Taxonomy" id="1308"/>
    <lineage>
        <taxon>Bacteria</taxon>
        <taxon>Bacillati</taxon>
        <taxon>Bacillota</taxon>
        <taxon>Bacilli</taxon>
        <taxon>Lactobacillales</taxon>
        <taxon>Streptococcaceae</taxon>
        <taxon>Streptococcus</taxon>
    </lineage>
</organism>
<sequence>MYLVLYDTSFNFESQGKNTELTDFSDRFLYFFSEKQKS</sequence>
<gene>
    <name evidence="1" type="ORF">STHERMO_1248</name>
</gene>